<organism evidence="1 2">
    <name type="scientific">Persea americana</name>
    <name type="common">Avocado</name>
    <dbReference type="NCBI Taxonomy" id="3435"/>
    <lineage>
        <taxon>Eukaryota</taxon>
        <taxon>Viridiplantae</taxon>
        <taxon>Streptophyta</taxon>
        <taxon>Embryophyta</taxon>
        <taxon>Tracheophyta</taxon>
        <taxon>Spermatophyta</taxon>
        <taxon>Magnoliopsida</taxon>
        <taxon>Magnoliidae</taxon>
        <taxon>Laurales</taxon>
        <taxon>Lauraceae</taxon>
        <taxon>Persea</taxon>
    </lineage>
</organism>
<gene>
    <name evidence="1" type="ORF">MRB53_016155</name>
</gene>
<dbReference type="EMBL" id="CM056813">
    <property type="protein sequence ID" value="KAJ8639461.1"/>
    <property type="molecule type" value="Genomic_DNA"/>
</dbReference>
<reference evidence="1 2" key="1">
    <citation type="journal article" date="2022" name="Hortic Res">
        <title>A haplotype resolved chromosomal level avocado genome allows analysis of novel avocado genes.</title>
        <authorList>
            <person name="Nath O."/>
            <person name="Fletcher S.J."/>
            <person name="Hayward A."/>
            <person name="Shaw L.M."/>
            <person name="Masouleh A.K."/>
            <person name="Furtado A."/>
            <person name="Henry R.J."/>
            <person name="Mitter N."/>
        </authorList>
    </citation>
    <scope>NUCLEOTIDE SEQUENCE [LARGE SCALE GENOMIC DNA]</scope>
    <source>
        <strain evidence="2">cv. Hass</strain>
    </source>
</reference>
<sequence length="77" mass="8679">MRRWKLHVLINSNELLASQVSHQSISLNVSSALRAELLIFLFQDVSSSLRCSSPTRAQKARFGGFYFGHQAMVGPTW</sequence>
<keyword evidence="2" id="KW-1185">Reference proteome</keyword>
<evidence type="ECO:0000313" key="2">
    <source>
        <dbReference type="Proteomes" id="UP001234297"/>
    </source>
</evidence>
<accession>A0ACC2M110</accession>
<evidence type="ECO:0000313" key="1">
    <source>
        <dbReference type="EMBL" id="KAJ8639461.1"/>
    </source>
</evidence>
<protein>
    <submittedName>
        <fullName evidence="1">Uncharacterized protein</fullName>
    </submittedName>
</protein>
<dbReference type="Proteomes" id="UP001234297">
    <property type="component" value="Chromosome 5"/>
</dbReference>
<comment type="caution">
    <text evidence="1">The sequence shown here is derived from an EMBL/GenBank/DDBJ whole genome shotgun (WGS) entry which is preliminary data.</text>
</comment>
<name>A0ACC2M110_PERAE</name>
<proteinExistence type="predicted"/>